<dbReference type="PANTHER" id="PTHR43528:SF1">
    <property type="entry name" value="ALPHA-KETOGLUTARATE PERMEASE"/>
    <property type="match status" value="1"/>
</dbReference>
<proteinExistence type="inferred from homology"/>
<evidence type="ECO:0000256" key="7">
    <source>
        <dbReference type="ARBA" id="ARBA00022989"/>
    </source>
</evidence>
<evidence type="ECO:0000256" key="6">
    <source>
        <dbReference type="ARBA" id="ARBA00022847"/>
    </source>
</evidence>
<keyword evidence="5 9" id="KW-0812">Transmembrane</keyword>
<dbReference type="InterPro" id="IPR036259">
    <property type="entry name" value="MFS_trans_sf"/>
</dbReference>
<feature type="transmembrane region" description="Helical" evidence="9">
    <location>
        <begin position="162"/>
        <end position="186"/>
    </location>
</feature>
<dbReference type="PANTHER" id="PTHR43528">
    <property type="entry name" value="ALPHA-KETOGLUTARATE PERMEASE"/>
    <property type="match status" value="1"/>
</dbReference>
<accession>A0ABY4E328</accession>
<dbReference type="InterPro" id="IPR011701">
    <property type="entry name" value="MFS"/>
</dbReference>
<dbReference type="SUPFAM" id="SSF103473">
    <property type="entry name" value="MFS general substrate transporter"/>
    <property type="match status" value="1"/>
</dbReference>
<feature type="transmembrane region" description="Helical" evidence="9">
    <location>
        <begin position="198"/>
        <end position="215"/>
    </location>
</feature>
<keyword evidence="6" id="KW-0769">Symport</keyword>
<dbReference type="PROSITE" id="PS00216">
    <property type="entry name" value="SUGAR_TRANSPORT_1"/>
    <property type="match status" value="1"/>
</dbReference>
<evidence type="ECO:0000256" key="4">
    <source>
        <dbReference type="ARBA" id="ARBA00022475"/>
    </source>
</evidence>
<sequence>MQVSIPADSTAAAAQARTQNLKKAASACFIGNFVEWFDYAAYGYLATVIAVVFFPTENALVGLMSAYAVFALSFMVRPVGGVFWGYIGDKYGRRPALSWSILIMTMSTVCIALLPGYASIGYAAPVALLLLRLVQGFSASGEYAGASAFLAEYAPKHQRGFYTSLVPASTSAGLLLGSLMVAGMYAFMSSEHLHEWGWRIPFLLAAPLGLIGRYIRLRLQETPEFAAQQAAHVEKNTPIFELFKHHRKAMLIAFCVACLNAVAFYMILSYMPTYLSTELGMGKTESFVSATLSLLTYIGFIFFMGKLSDKFGRKTMLITASIVFIAATVPLFSALQGAGFWAIVAIQIAFGFMLAMNDGSLPALLSELFPTDVRYSGFAFTFNCANALLGGTAPLFATWLIQQSGSAMAPAWYLIAIAGVSLLALFSIKKLH</sequence>
<dbReference type="Pfam" id="PF07690">
    <property type="entry name" value="MFS_1"/>
    <property type="match status" value="1"/>
</dbReference>
<dbReference type="EMBL" id="CP091511">
    <property type="protein sequence ID" value="UOO89927.1"/>
    <property type="molecule type" value="Genomic_DNA"/>
</dbReference>
<evidence type="ECO:0000256" key="8">
    <source>
        <dbReference type="ARBA" id="ARBA00023136"/>
    </source>
</evidence>
<comment type="similarity">
    <text evidence="2">Belongs to the major facilitator superfamily. Metabolite:H+ Symporter (MHS) family (TC 2.A.1.6) family.</text>
</comment>
<comment type="subcellular location">
    <subcellularLocation>
        <location evidence="1">Cell membrane</location>
        <topology evidence="1">Multi-pass membrane protein</topology>
    </subcellularLocation>
</comment>
<keyword evidence="12" id="KW-1185">Reference proteome</keyword>
<evidence type="ECO:0000259" key="10">
    <source>
        <dbReference type="PROSITE" id="PS50850"/>
    </source>
</evidence>
<feature type="transmembrane region" description="Helical" evidence="9">
    <location>
        <begin position="36"/>
        <end position="54"/>
    </location>
</feature>
<dbReference type="InterPro" id="IPR020846">
    <property type="entry name" value="MFS_dom"/>
</dbReference>
<feature type="transmembrane region" description="Helical" evidence="9">
    <location>
        <begin position="66"/>
        <end position="87"/>
    </location>
</feature>
<evidence type="ECO:0000313" key="11">
    <source>
        <dbReference type="EMBL" id="UOO89927.1"/>
    </source>
</evidence>
<feature type="transmembrane region" description="Helical" evidence="9">
    <location>
        <begin position="287"/>
        <end position="304"/>
    </location>
</feature>
<keyword evidence="4" id="KW-1003">Cell membrane</keyword>
<feature type="transmembrane region" description="Helical" evidence="9">
    <location>
        <begin position="377"/>
        <end position="401"/>
    </location>
</feature>
<feature type="transmembrane region" description="Helical" evidence="9">
    <location>
        <begin position="338"/>
        <end position="356"/>
    </location>
</feature>
<feature type="transmembrane region" description="Helical" evidence="9">
    <location>
        <begin position="99"/>
        <end position="120"/>
    </location>
</feature>
<dbReference type="InterPro" id="IPR005829">
    <property type="entry name" value="Sugar_transporter_CS"/>
</dbReference>
<feature type="transmembrane region" description="Helical" evidence="9">
    <location>
        <begin position="249"/>
        <end position="267"/>
    </location>
</feature>
<protein>
    <submittedName>
        <fullName evidence="11">MFS transporter</fullName>
    </submittedName>
</protein>
<keyword evidence="8 9" id="KW-0472">Membrane</keyword>
<evidence type="ECO:0000256" key="1">
    <source>
        <dbReference type="ARBA" id="ARBA00004651"/>
    </source>
</evidence>
<dbReference type="InterPro" id="IPR051084">
    <property type="entry name" value="H+-coupled_symporters"/>
</dbReference>
<feature type="transmembrane region" description="Helical" evidence="9">
    <location>
        <begin position="407"/>
        <end position="428"/>
    </location>
</feature>
<dbReference type="Proteomes" id="UP000832011">
    <property type="component" value="Chromosome"/>
</dbReference>
<evidence type="ECO:0000256" key="5">
    <source>
        <dbReference type="ARBA" id="ARBA00022692"/>
    </source>
</evidence>
<name>A0ABY4E328_9NEIS</name>
<reference evidence="11 12" key="1">
    <citation type="journal article" date="2022" name="Res Sq">
        <title>Evolution of multicellular longitudinally dividing oral cavity symbionts (Neisseriaceae).</title>
        <authorList>
            <person name="Nyongesa S."/>
            <person name="Weber P."/>
            <person name="Bernet E."/>
            <person name="Pullido F."/>
            <person name="Nieckarz M."/>
            <person name="Delaby M."/>
            <person name="Nieves C."/>
            <person name="Viehboeck T."/>
            <person name="Krause N."/>
            <person name="Rivera-Millot A."/>
            <person name="Nakamura A."/>
            <person name="Vischer N."/>
            <person name="VanNieuwenhze M."/>
            <person name="Brun Y."/>
            <person name="Cava F."/>
            <person name="Bulgheresi S."/>
            <person name="Veyrier F."/>
        </authorList>
    </citation>
    <scope>NUCLEOTIDE SEQUENCE [LARGE SCALE GENOMIC DNA]</scope>
    <source>
        <strain evidence="11 12">SN4</strain>
    </source>
</reference>
<evidence type="ECO:0000313" key="12">
    <source>
        <dbReference type="Proteomes" id="UP000832011"/>
    </source>
</evidence>
<organism evidence="11 12">
    <name type="scientific">Vitreoscilla massiliensis</name>
    <dbReference type="NCBI Taxonomy" id="1689272"/>
    <lineage>
        <taxon>Bacteria</taxon>
        <taxon>Pseudomonadati</taxon>
        <taxon>Pseudomonadota</taxon>
        <taxon>Betaproteobacteria</taxon>
        <taxon>Neisseriales</taxon>
        <taxon>Neisseriaceae</taxon>
        <taxon>Vitreoscilla</taxon>
    </lineage>
</organism>
<evidence type="ECO:0000256" key="3">
    <source>
        <dbReference type="ARBA" id="ARBA00022448"/>
    </source>
</evidence>
<gene>
    <name evidence="11" type="ORF">LVJ82_02765</name>
</gene>
<keyword evidence="7 9" id="KW-1133">Transmembrane helix</keyword>
<feature type="transmembrane region" description="Helical" evidence="9">
    <location>
        <begin position="316"/>
        <end position="332"/>
    </location>
</feature>
<keyword evidence="3" id="KW-0813">Transport</keyword>
<dbReference type="Gene3D" id="1.20.1250.20">
    <property type="entry name" value="MFS general substrate transporter like domains"/>
    <property type="match status" value="2"/>
</dbReference>
<dbReference type="RefSeq" id="WP_058356167.1">
    <property type="nucleotide sequence ID" value="NZ_CABKVG010000008.1"/>
</dbReference>
<feature type="domain" description="Major facilitator superfamily (MFS) profile" evidence="10">
    <location>
        <begin position="24"/>
        <end position="432"/>
    </location>
</feature>
<evidence type="ECO:0000256" key="9">
    <source>
        <dbReference type="SAM" id="Phobius"/>
    </source>
</evidence>
<feature type="transmembrane region" description="Helical" evidence="9">
    <location>
        <begin position="126"/>
        <end position="150"/>
    </location>
</feature>
<evidence type="ECO:0000256" key="2">
    <source>
        <dbReference type="ARBA" id="ARBA00008240"/>
    </source>
</evidence>
<dbReference type="PROSITE" id="PS50850">
    <property type="entry name" value="MFS"/>
    <property type="match status" value="1"/>
</dbReference>